<keyword evidence="3" id="KW-0862">Zinc</keyword>
<feature type="binding site" evidence="3">
    <location>
        <position position="255"/>
    </location>
    <ligand>
        <name>Zn(2+)</name>
        <dbReference type="ChEBI" id="CHEBI:29105"/>
    </ligand>
</feature>
<sequence>MQLSGTVLAQEANFYRVRLDGSDLTLLCTRRARLRKTGGTVLTGDRVEVVEVDWPGGRGAIAAVAPRTSELTKPPIANCSGVLVVFSLSEPPYDPALLSRFLVQVEAEHLPALVCLSKGDEVASAVIEPIVRAIESWGYPARPVSARSGAGIGPLLAELGGTYVLAGPSGAGKSSLLNAMHPGLSLRVGDVSARLGRGRHTTRHVELFALSPRALVADAPGFSQLEITVAPEDLAVCFPEFRPYLGHCQFRNCLHRDEPGCAVRAAGLPRFDIYRSFVAEALAFDQQRRQTSEPEASLRERGGSRRRKGVAVPRLEGQYRQSSRRTVRQQLQQWDEESPED</sequence>
<dbReference type="OrthoDB" id="9809485at2"/>
<dbReference type="Proteomes" id="UP000017396">
    <property type="component" value="Chromosome"/>
</dbReference>
<protein>
    <recommendedName>
        <fullName evidence="3">Small ribosomal subunit biogenesis GTPase RsgA</fullName>
        <ecNumber evidence="3">3.6.1.-</ecNumber>
    </recommendedName>
</protein>
<dbReference type="PANTHER" id="PTHR32120">
    <property type="entry name" value="SMALL RIBOSOMAL SUBUNIT BIOGENESIS GTPASE RSGA"/>
    <property type="match status" value="1"/>
</dbReference>
<keyword evidence="3" id="KW-0699">rRNA-binding</keyword>
<name>U5QHQ9_GLOK1</name>
<dbReference type="eggNOG" id="COG1162">
    <property type="taxonomic scope" value="Bacteria"/>
</dbReference>
<dbReference type="EC" id="3.6.1.-" evidence="3"/>
<comment type="subunit">
    <text evidence="3">Monomer. Associates with 30S ribosomal subunit, binds 16S rRNA.</text>
</comment>
<dbReference type="PATRIC" id="fig|1183438.3.peg.947"/>
<feature type="binding site" evidence="3">
    <location>
        <position position="248"/>
    </location>
    <ligand>
        <name>Zn(2+)</name>
        <dbReference type="ChEBI" id="CHEBI:29105"/>
    </ligand>
</feature>
<dbReference type="HAMAP" id="MF_01820">
    <property type="entry name" value="GTPase_RsgA"/>
    <property type="match status" value="1"/>
</dbReference>
<feature type="region of interest" description="Disordered" evidence="4">
    <location>
        <begin position="288"/>
        <end position="341"/>
    </location>
</feature>
<dbReference type="EMBL" id="CP003587">
    <property type="protein sequence ID" value="AGY57200.1"/>
    <property type="molecule type" value="Genomic_DNA"/>
</dbReference>
<dbReference type="GO" id="GO:0046872">
    <property type="term" value="F:metal ion binding"/>
    <property type="evidence" value="ECO:0007669"/>
    <property type="project" value="UniProtKB-KW"/>
</dbReference>
<dbReference type="HOGENOM" id="CLU_033617_2_1_3"/>
<comment type="similarity">
    <text evidence="3">Belongs to the TRAFAC class YlqF/YawG GTPase family. RsgA subfamily.</text>
</comment>
<dbReference type="GO" id="GO:0019843">
    <property type="term" value="F:rRNA binding"/>
    <property type="evidence" value="ECO:0007669"/>
    <property type="project" value="UniProtKB-KW"/>
</dbReference>
<keyword evidence="3" id="KW-0479">Metal-binding</keyword>
<dbReference type="Gene3D" id="3.40.50.300">
    <property type="entry name" value="P-loop containing nucleotide triphosphate hydrolases"/>
    <property type="match status" value="1"/>
</dbReference>
<gene>
    <name evidence="3 7" type="primary">rsgA</name>
    <name evidence="7" type="ORF">GKIL_0954</name>
</gene>
<dbReference type="SUPFAM" id="SSF50249">
    <property type="entry name" value="Nucleic acid-binding proteins"/>
    <property type="match status" value="1"/>
</dbReference>
<comment type="function">
    <text evidence="3">One of several proteins that assist in the late maturation steps of the functional core of the 30S ribosomal subunit. Helps release RbfA from mature subunits. May play a role in the assembly of ribosomal proteins into the subunit. Circularly permuted GTPase that catalyzes slow GTP hydrolysis, GTPase activity is stimulated by the 30S ribosomal subunit.</text>
</comment>
<dbReference type="Pfam" id="PF03193">
    <property type="entry name" value="RsgA_GTPase"/>
    <property type="match status" value="1"/>
</dbReference>
<dbReference type="AlphaFoldDB" id="U5QHQ9"/>
<keyword evidence="2 3" id="KW-0342">GTP-binding</keyword>
<feature type="domain" description="CP-type G" evidence="6">
    <location>
        <begin position="68"/>
        <end position="225"/>
    </location>
</feature>
<dbReference type="InterPro" id="IPR010914">
    <property type="entry name" value="RsgA_GTPase_dom"/>
</dbReference>
<dbReference type="GO" id="GO:0003924">
    <property type="term" value="F:GTPase activity"/>
    <property type="evidence" value="ECO:0007669"/>
    <property type="project" value="UniProtKB-UniRule"/>
</dbReference>
<dbReference type="PROSITE" id="PS51721">
    <property type="entry name" value="G_CP"/>
    <property type="match status" value="1"/>
</dbReference>
<dbReference type="InterPro" id="IPR027417">
    <property type="entry name" value="P-loop_NTPase"/>
</dbReference>
<feature type="binding site" evidence="3">
    <location>
        <position position="253"/>
    </location>
    <ligand>
        <name>Zn(2+)</name>
        <dbReference type="ChEBI" id="CHEBI:29105"/>
    </ligand>
</feature>
<dbReference type="SUPFAM" id="SSF52540">
    <property type="entry name" value="P-loop containing nucleoside triphosphate hydrolases"/>
    <property type="match status" value="1"/>
</dbReference>
<feature type="binding site" evidence="3">
    <location>
        <begin position="167"/>
        <end position="175"/>
    </location>
    <ligand>
        <name>GTP</name>
        <dbReference type="ChEBI" id="CHEBI:37565"/>
    </ligand>
</feature>
<feature type="binding site" evidence="3">
    <location>
        <begin position="117"/>
        <end position="120"/>
    </location>
    <ligand>
        <name>GTP</name>
        <dbReference type="ChEBI" id="CHEBI:37565"/>
    </ligand>
</feature>
<comment type="cofactor">
    <cofactor evidence="3">
        <name>Zn(2+)</name>
        <dbReference type="ChEBI" id="CHEBI:29105"/>
    </cofactor>
    <text evidence="3">Binds 1 zinc ion per subunit.</text>
</comment>
<dbReference type="RefSeq" id="WP_023172262.1">
    <property type="nucleotide sequence ID" value="NC_022600.1"/>
</dbReference>
<dbReference type="InterPro" id="IPR004881">
    <property type="entry name" value="Ribosome_biogen_GTPase_RsgA"/>
</dbReference>
<dbReference type="GO" id="GO:0005525">
    <property type="term" value="F:GTP binding"/>
    <property type="evidence" value="ECO:0007669"/>
    <property type="project" value="UniProtKB-UniRule"/>
</dbReference>
<keyword evidence="3" id="KW-0694">RNA-binding</keyword>
<comment type="subcellular location">
    <subcellularLocation>
        <location evidence="3">Cytoplasm</location>
    </subcellularLocation>
</comment>
<accession>U5QHQ9</accession>
<feature type="compositionally biased region" description="Basic and acidic residues" evidence="4">
    <location>
        <begin position="288"/>
        <end position="303"/>
    </location>
</feature>
<feature type="domain" description="EngC GTPase" evidence="5">
    <location>
        <begin position="77"/>
        <end position="223"/>
    </location>
</feature>
<keyword evidence="8" id="KW-1185">Reference proteome</keyword>
<feature type="binding site" evidence="3">
    <location>
        <position position="261"/>
    </location>
    <ligand>
        <name>Zn(2+)</name>
        <dbReference type="ChEBI" id="CHEBI:29105"/>
    </ligand>
</feature>
<dbReference type="PROSITE" id="PS50936">
    <property type="entry name" value="ENGC_GTPASE"/>
    <property type="match status" value="1"/>
</dbReference>
<keyword evidence="3" id="KW-0963">Cytoplasm</keyword>
<dbReference type="KEGG" id="glj:GKIL_0954"/>
<dbReference type="GO" id="GO:0042274">
    <property type="term" value="P:ribosomal small subunit biogenesis"/>
    <property type="evidence" value="ECO:0007669"/>
    <property type="project" value="UniProtKB-UniRule"/>
</dbReference>
<dbReference type="GO" id="GO:0005737">
    <property type="term" value="C:cytoplasm"/>
    <property type="evidence" value="ECO:0007669"/>
    <property type="project" value="UniProtKB-SubCell"/>
</dbReference>
<dbReference type="Gene3D" id="1.10.40.50">
    <property type="entry name" value="Probable gtpase engc, domain 3"/>
    <property type="match status" value="1"/>
</dbReference>
<dbReference type="NCBIfam" id="TIGR00157">
    <property type="entry name" value="ribosome small subunit-dependent GTPase A"/>
    <property type="match status" value="1"/>
</dbReference>
<keyword evidence="1 3" id="KW-0547">Nucleotide-binding</keyword>
<evidence type="ECO:0000313" key="7">
    <source>
        <dbReference type="EMBL" id="AGY57200.1"/>
    </source>
</evidence>
<evidence type="ECO:0000259" key="5">
    <source>
        <dbReference type="PROSITE" id="PS50936"/>
    </source>
</evidence>
<evidence type="ECO:0000256" key="1">
    <source>
        <dbReference type="ARBA" id="ARBA00022741"/>
    </source>
</evidence>
<evidence type="ECO:0000313" key="8">
    <source>
        <dbReference type="Proteomes" id="UP000017396"/>
    </source>
</evidence>
<dbReference type="InterPro" id="IPR012340">
    <property type="entry name" value="NA-bd_OB-fold"/>
</dbReference>
<keyword evidence="3" id="KW-0378">Hydrolase</keyword>
<dbReference type="Gene3D" id="2.40.50.140">
    <property type="entry name" value="Nucleic acid-binding proteins"/>
    <property type="match status" value="1"/>
</dbReference>
<keyword evidence="3" id="KW-0690">Ribosome biogenesis</keyword>
<dbReference type="STRING" id="1183438.GKIL_0954"/>
<evidence type="ECO:0000256" key="3">
    <source>
        <dbReference type="HAMAP-Rule" id="MF_01820"/>
    </source>
</evidence>
<organism evidence="7 8">
    <name type="scientific">Gloeobacter kilaueensis (strain ATCC BAA-2537 / CCAP 1431/1 / ULC 316 / JS1)</name>
    <dbReference type="NCBI Taxonomy" id="1183438"/>
    <lineage>
        <taxon>Bacteria</taxon>
        <taxon>Bacillati</taxon>
        <taxon>Cyanobacteriota</taxon>
        <taxon>Cyanophyceae</taxon>
        <taxon>Gloeobacterales</taxon>
        <taxon>Gloeobacteraceae</taxon>
        <taxon>Gloeobacter</taxon>
    </lineage>
</organism>
<reference evidence="7 8" key="1">
    <citation type="journal article" date="2013" name="PLoS ONE">
        <title>Cultivation and Complete Genome Sequencing of Gloeobacter kilaueensis sp. nov., from a Lava Cave in Kilauea Caldera, Hawai'i.</title>
        <authorList>
            <person name="Saw J.H."/>
            <person name="Schatz M."/>
            <person name="Brown M.V."/>
            <person name="Kunkel D.D."/>
            <person name="Foster J.S."/>
            <person name="Shick H."/>
            <person name="Christensen S."/>
            <person name="Hou S."/>
            <person name="Wan X."/>
            <person name="Donachie S.P."/>
        </authorList>
    </citation>
    <scope>NUCLEOTIDE SEQUENCE [LARGE SCALE GENOMIC DNA]</scope>
    <source>
        <strain evidence="8">JS</strain>
    </source>
</reference>
<evidence type="ECO:0000256" key="2">
    <source>
        <dbReference type="ARBA" id="ARBA00023134"/>
    </source>
</evidence>
<evidence type="ECO:0000259" key="6">
    <source>
        <dbReference type="PROSITE" id="PS51721"/>
    </source>
</evidence>
<dbReference type="PANTHER" id="PTHR32120:SF11">
    <property type="entry name" value="SMALL RIBOSOMAL SUBUNIT BIOGENESIS GTPASE RSGA 1, MITOCHONDRIAL-RELATED"/>
    <property type="match status" value="1"/>
</dbReference>
<evidence type="ECO:0000256" key="4">
    <source>
        <dbReference type="SAM" id="MobiDB-lite"/>
    </source>
</evidence>
<proteinExistence type="inferred from homology"/>
<dbReference type="CDD" id="cd01854">
    <property type="entry name" value="YjeQ_EngC"/>
    <property type="match status" value="1"/>
</dbReference>
<dbReference type="InterPro" id="IPR030378">
    <property type="entry name" value="G_CP_dom"/>
</dbReference>